<evidence type="ECO:0000256" key="6">
    <source>
        <dbReference type="ARBA" id="ARBA00022833"/>
    </source>
</evidence>
<keyword evidence="3" id="KW-0808">Transferase</keyword>
<evidence type="ECO:0000313" key="11">
    <source>
        <dbReference type="EMBL" id="ACM05825.1"/>
    </source>
</evidence>
<dbReference type="HOGENOM" id="CLU_065784_0_0_0"/>
<dbReference type="CDD" id="cd16833">
    <property type="entry name" value="YfiH"/>
    <property type="match status" value="1"/>
</dbReference>
<evidence type="ECO:0000256" key="1">
    <source>
        <dbReference type="ARBA" id="ARBA00000553"/>
    </source>
</evidence>
<evidence type="ECO:0000256" key="5">
    <source>
        <dbReference type="ARBA" id="ARBA00022801"/>
    </source>
</evidence>
<evidence type="ECO:0000256" key="4">
    <source>
        <dbReference type="ARBA" id="ARBA00022723"/>
    </source>
</evidence>
<comment type="catalytic activity">
    <reaction evidence="7">
        <text>adenosine + H2O + H(+) = inosine + NH4(+)</text>
        <dbReference type="Rhea" id="RHEA:24408"/>
        <dbReference type="ChEBI" id="CHEBI:15377"/>
        <dbReference type="ChEBI" id="CHEBI:15378"/>
        <dbReference type="ChEBI" id="CHEBI:16335"/>
        <dbReference type="ChEBI" id="CHEBI:17596"/>
        <dbReference type="ChEBI" id="CHEBI:28938"/>
        <dbReference type="EC" id="3.5.4.4"/>
    </reaction>
    <physiologicalReaction direction="left-to-right" evidence="7">
        <dbReference type="Rhea" id="RHEA:24409"/>
    </physiologicalReaction>
</comment>
<name>B9KZA6_THERP</name>
<comment type="catalytic activity">
    <reaction evidence="8">
        <text>adenosine + phosphate = alpha-D-ribose 1-phosphate + adenine</text>
        <dbReference type="Rhea" id="RHEA:27642"/>
        <dbReference type="ChEBI" id="CHEBI:16335"/>
        <dbReference type="ChEBI" id="CHEBI:16708"/>
        <dbReference type="ChEBI" id="CHEBI:43474"/>
        <dbReference type="ChEBI" id="CHEBI:57720"/>
        <dbReference type="EC" id="2.4.2.1"/>
    </reaction>
    <physiologicalReaction direction="left-to-right" evidence="8">
        <dbReference type="Rhea" id="RHEA:27643"/>
    </physiologicalReaction>
</comment>
<proteinExistence type="inferred from homology"/>
<dbReference type="PANTHER" id="PTHR30616">
    <property type="entry name" value="UNCHARACTERIZED PROTEIN YFIH"/>
    <property type="match status" value="1"/>
</dbReference>
<dbReference type="PANTHER" id="PTHR30616:SF2">
    <property type="entry name" value="PURINE NUCLEOSIDE PHOSPHORYLASE LACC1"/>
    <property type="match status" value="1"/>
</dbReference>
<evidence type="ECO:0000256" key="3">
    <source>
        <dbReference type="ARBA" id="ARBA00022679"/>
    </source>
</evidence>
<sequence>MIVRPFRFARLSALGIPHGVTKRDPSLPAFGSVSGNVTISIVLANRRAWWERLGLPLEHTVFARQVHGTRVTVVTASERGRGALEPGTGIPESDALVTTERNLPLAMICADCVPVLLYAPDVPAIGVVHAGWRGTVAGITRQAVHILCTLFSARPERLWAFLGPSIGPCCYEVGEEVITAWLATEPSNGHQAVLSRNGRAIFDLWRANELLLVEGGVDPAHIERAGICTRCHAGEWFSYRANGSRAGAQAAVIALP</sequence>
<dbReference type="GO" id="GO:0005507">
    <property type="term" value="F:copper ion binding"/>
    <property type="evidence" value="ECO:0007669"/>
    <property type="project" value="TreeGrafter"/>
</dbReference>
<dbReference type="Pfam" id="PF02578">
    <property type="entry name" value="Cu-oxidase_4"/>
    <property type="match status" value="1"/>
</dbReference>
<dbReference type="GO" id="GO:0016787">
    <property type="term" value="F:hydrolase activity"/>
    <property type="evidence" value="ECO:0007669"/>
    <property type="project" value="UniProtKB-KW"/>
</dbReference>
<dbReference type="SMR" id="B9KZA6"/>
<accession>B9KZA6</accession>
<evidence type="ECO:0000313" key="12">
    <source>
        <dbReference type="Proteomes" id="UP000000447"/>
    </source>
</evidence>
<dbReference type="KEGG" id="tro:trd_0820"/>
<dbReference type="OrthoDB" id="4279at2"/>
<dbReference type="eggNOG" id="COG1496">
    <property type="taxonomic scope" value="Bacteria"/>
</dbReference>
<dbReference type="Gene3D" id="3.60.140.10">
    <property type="entry name" value="CNF1/YfiH-like putative cysteine hydrolases"/>
    <property type="match status" value="1"/>
</dbReference>
<dbReference type="InterPro" id="IPR038371">
    <property type="entry name" value="Cu_polyphenol_OxRdtase_sf"/>
</dbReference>
<dbReference type="GO" id="GO:0017061">
    <property type="term" value="F:S-methyl-5-thioadenosine phosphorylase activity"/>
    <property type="evidence" value="ECO:0007669"/>
    <property type="project" value="UniProtKB-EC"/>
</dbReference>
<dbReference type="STRING" id="309801.trd_0820"/>
<dbReference type="InterPro" id="IPR011324">
    <property type="entry name" value="Cytotoxic_necrot_fac-like_cat"/>
</dbReference>
<keyword evidence="5" id="KW-0378">Hydrolase</keyword>
<evidence type="ECO:0000256" key="10">
    <source>
        <dbReference type="RuleBase" id="RU361274"/>
    </source>
</evidence>
<keyword evidence="4" id="KW-0479">Metal-binding</keyword>
<comment type="similarity">
    <text evidence="2 10">Belongs to the purine nucleoside phosphorylase YfiH/LACC1 family.</text>
</comment>
<dbReference type="SUPFAM" id="SSF64438">
    <property type="entry name" value="CNF1/YfiH-like putative cysteine hydrolases"/>
    <property type="match status" value="1"/>
</dbReference>
<comment type="catalytic activity">
    <reaction evidence="1">
        <text>inosine + phosphate = alpha-D-ribose 1-phosphate + hypoxanthine</text>
        <dbReference type="Rhea" id="RHEA:27646"/>
        <dbReference type="ChEBI" id="CHEBI:17368"/>
        <dbReference type="ChEBI" id="CHEBI:17596"/>
        <dbReference type="ChEBI" id="CHEBI:43474"/>
        <dbReference type="ChEBI" id="CHEBI:57720"/>
        <dbReference type="EC" id="2.4.2.1"/>
    </reaction>
    <physiologicalReaction direction="left-to-right" evidence="1">
        <dbReference type="Rhea" id="RHEA:27647"/>
    </physiologicalReaction>
</comment>
<evidence type="ECO:0000256" key="7">
    <source>
        <dbReference type="ARBA" id="ARBA00047989"/>
    </source>
</evidence>
<keyword evidence="12" id="KW-1185">Reference proteome</keyword>
<organism evidence="11 12">
    <name type="scientific">Thermomicrobium roseum (strain ATCC 27502 / DSM 5159 / P-2)</name>
    <dbReference type="NCBI Taxonomy" id="309801"/>
    <lineage>
        <taxon>Bacteria</taxon>
        <taxon>Pseudomonadati</taxon>
        <taxon>Thermomicrobiota</taxon>
        <taxon>Thermomicrobia</taxon>
        <taxon>Thermomicrobiales</taxon>
        <taxon>Thermomicrobiaceae</taxon>
        <taxon>Thermomicrobium</taxon>
    </lineage>
</organism>
<dbReference type="Proteomes" id="UP000000447">
    <property type="component" value="Chromosome"/>
</dbReference>
<dbReference type="InterPro" id="IPR003730">
    <property type="entry name" value="Cu_polyphenol_OxRdtase"/>
</dbReference>
<dbReference type="RefSeq" id="WP_012642205.1">
    <property type="nucleotide sequence ID" value="NC_011959.1"/>
</dbReference>
<dbReference type="NCBIfam" id="TIGR00726">
    <property type="entry name" value="peptidoglycan editing factor PgeF"/>
    <property type="match status" value="1"/>
</dbReference>
<evidence type="ECO:0000256" key="9">
    <source>
        <dbReference type="ARBA" id="ARBA00049893"/>
    </source>
</evidence>
<comment type="catalytic activity">
    <reaction evidence="9">
        <text>S-methyl-5'-thioadenosine + phosphate = 5-(methylsulfanyl)-alpha-D-ribose 1-phosphate + adenine</text>
        <dbReference type="Rhea" id="RHEA:11852"/>
        <dbReference type="ChEBI" id="CHEBI:16708"/>
        <dbReference type="ChEBI" id="CHEBI:17509"/>
        <dbReference type="ChEBI" id="CHEBI:43474"/>
        <dbReference type="ChEBI" id="CHEBI:58533"/>
        <dbReference type="EC" id="2.4.2.28"/>
    </reaction>
    <physiologicalReaction direction="left-to-right" evidence="9">
        <dbReference type="Rhea" id="RHEA:11853"/>
    </physiologicalReaction>
</comment>
<protein>
    <recommendedName>
        <fullName evidence="10">Purine nucleoside phosphorylase</fullName>
    </recommendedName>
</protein>
<keyword evidence="6" id="KW-0862">Zinc</keyword>
<evidence type="ECO:0000256" key="8">
    <source>
        <dbReference type="ARBA" id="ARBA00048968"/>
    </source>
</evidence>
<dbReference type="EMBL" id="CP001275">
    <property type="protein sequence ID" value="ACM05825.1"/>
    <property type="molecule type" value="Genomic_DNA"/>
</dbReference>
<reference evidence="11 12" key="1">
    <citation type="journal article" date="2009" name="PLoS ONE">
        <title>Complete genome sequence of the aerobic CO-oxidizing thermophile Thermomicrobium roseum.</title>
        <authorList>
            <person name="Wu D."/>
            <person name="Raymond J."/>
            <person name="Wu M."/>
            <person name="Chatterji S."/>
            <person name="Ren Q."/>
            <person name="Graham J.E."/>
            <person name="Bryant D.A."/>
            <person name="Robb F."/>
            <person name="Colman A."/>
            <person name="Tallon L.J."/>
            <person name="Badger J.H."/>
            <person name="Madupu R."/>
            <person name="Ward N.L."/>
            <person name="Eisen J.A."/>
        </authorList>
    </citation>
    <scope>NUCLEOTIDE SEQUENCE [LARGE SCALE GENOMIC DNA]</scope>
    <source>
        <strain evidence="12">ATCC 27502 / DSM 5159 / P-2</strain>
    </source>
</reference>
<gene>
    <name evidence="11" type="ordered locus">trd_0820</name>
</gene>
<dbReference type="AlphaFoldDB" id="B9KZA6"/>
<evidence type="ECO:0000256" key="2">
    <source>
        <dbReference type="ARBA" id="ARBA00007353"/>
    </source>
</evidence>